<feature type="region of interest" description="Disordered" evidence="1">
    <location>
        <begin position="106"/>
        <end position="144"/>
    </location>
</feature>
<feature type="region of interest" description="Disordered" evidence="1">
    <location>
        <begin position="233"/>
        <end position="258"/>
    </location>
</feature>
<organism evidence="3 4">
    <name type="scientific">Microvirga tunisiensis</name>
    <dbReference type="NCBI Taxonomy" id="2108360"/>
    <lineage>
        <taxon>Bacteria</taxon>
        <taxon>Pseudomonadati</taxon>
        <taxon>Pseudomonadota</taxon>
        <taxon>Alphaproteobacteria</taxon>
        <taxon>Hyphomicrobiales</taxon>
        <taxon>Methylobacteriaceae</taxon>
        <taxon>Microvirga</taxon>
    </lineage>
</organism>
<protein>
    <submittedName>
        <fullName evidence="3">Uncharacterized protein</fullName>
    </submittedName>
</protein>
<sequence>MRSYRPMNKTLMLLGASIVAQGMMFGGAEARLVRYEINGKQYSYSTNNHAQTAEAKKRIAAAKTAEAAKAKADVEKSKNPLAAAFGSSTQKEAKEADERLRQILSGPTEYMAVSQPAPDRVGDSDKKPQDKQPRQASTAKDAQKPIVVVRAPAKPIRMSASTASLVIAEPVAPQRQTKVKSVSFDMQTGIKATIMIDGTIEEEPFDSSALVFLAPEPEKANSLTAFVNQLRKSAPEEATGSIRTSVAEPDDGSLIRHR</sequence>
<feature type="compositionally biased region" description="Basic and acidic residues" evidence="1">
    <location>
        <begin position="120"/>
        <end position="133"/>
    </location>
</feature>
<dbReference type="RefSeq" id="WP_152710450.1">
    <property type="nucleotide sequence ID" value="NZ_VOSJ01000016.1"/>
</dbReference>
<keyword evidence="2" id="KW-0732">Signal</keyword>
<dbReference type="EMBL" id="VOSK01000016">
    <property type="protein sequence ID" value="MPR25067.1"/>
    <property type="molecule type" value="Genomic_DNA"/>
</dbReference>
<feature type="chain" id="PRO_5030135315" evidence="2">
    <location>
        <begin position="23"/>
        <end position="258"/>
    </location>
</feature>
<keyword evidence="4" id="KW-1185">Reference proteome</keyword>
<name>A0A5N7ME65_9HYPH</name>
<evidence type="ECO:0000256" key="2">
    <source>
        <dbReference type="SAM" id="SignalP"/>
    </source>
</evidence>
<accession>A0A5N7ME65</accession>
<reference evidence="3 4" key="1">
    <citation type="journal article" date="2019" name="Syst. Appl. Microbiol.">
        <title>Microvirga tunisiensis sp. nov., a root nodule symbiotic bacterium isolated from Lupinus micranthus and L. luteus grown in Northern Tunisia.</title>
        <authorList>
            <person name="Msaddak A."/>
            <person name="Rejili M."/>
            <person name="Duran D."/>
            <person name="Mars M."/>
            <person name="Palacios J.M."/>
            <person name="Ruiz-Argueso T."/>
            <person name="Rey L."/>
            <person name="Imperial J."/>
        </authorList>
    </citation>
    <scope>NUCLEOTIDE SEQUENCE [LARGE SCALE GENOMIC DNA]</scope>
    <source>
        <strain evidence="3 4">Lmie10</strain>
    </source>
</reference>
<comment type="caution">
    <text evidence="3">The sequence shown here is derived from an EMBL/GenBank/DDBJ whole genome shotgun (WGS) entry which is preliminary data.</text>
</comment>
<proteinExistence type="predicted"/>
<feature type="signal peptide" evidence="2">
    <location>
        <begin position="1"/>
        <end position="22"/>
    </location>
</feature>
<evidence type="ECO:0000313" key="3">
    <source>
        <dbReference type="EMBL" id="MPR25067.1"/>
    </source>
</evidence>
<dbReference type="AlphaFoldDB" id="A0A5N7ME65"/>
<evidence type="ECO:0000313" key="4">
    <source>
        <dbReference type="Proteomes" id="UP000403266"/>
    </source>
</evidence>
<dbReference type="Proteomes" id="UP000403266">
    <property type="component" value="Unassembled WGS sequence"/>
</dbReference>
<dbReference type="OrthoDB" id="8019639at2"/>
<gene>
    <name evidence="3" type="ORF">FS320_07415</name>
</gene>
<evidence type="ECO:0000256" key="1">
    <source>
        <dbReference type="SAM" id="MobiDB-lite"/>
    </source>
</evidence>